<organism evidence="1 2">
    <name type="scientific">Ditylenchus dipsaci</name>
    <dbReference type="NCBI Taxonomy" id="166011"/>
    <lineage>
        <taxon>Eukaryota</taxon>
        <taxon>Metazoa</taxon>
        <taxon>Ecdysozoa</taxon>
        <taxon>Nematoda</taxon>
        <taxon>Chromadorea</taxon>
        <taxon>Rhabditida</taxon>
        <taxon>Tylenchina</taxon>
        <taxon>Tylenchomorpha</taxon>
        <taxon>Sphaerularioidea</taxon>
        <taxon>Anguinidae</taxon>
        <taxon>Anguininae</taxon>
        <taxon>Ditylenchus</taxon>
    </lineage>
</organism>
<protein>
    <submittedName>
        <fullName evidence="2">Uncharacterized protein</fullName>
    </submittedName>
</protein>
<name>A0A915E1C6_9BILA</name>
<dbReference type="Proteomes" id="UP000887574">
    <property type="component" value="Unplaced"/>
</dbReference>
<dbReference type="AlphaFoldDB" id="A0A915E1C6"/>
<sequence length="69" mass="7786">MDIFLNEVLTGGKPENRLSNRTAMPAVKKQDKCDSSIYKQPEQKHASTAALLALLQSMLPNQLRKRFIT</sequence>
<proteinExistence type="predicted"/>
<dbReference type="WBParaSite" id="jg25424">
    <property type="protein sequence ID" value="jg25424"/>
    <property type="gene ID" value="jg25424"/>
</dbReference>
<accession>A0A915E1C6</accession>
<evidence type="ECO:0000313" key="1">
    <source>
        <dbReference type="Proteomes" id="UP000887574"/>
    </source>
</evidence>
<reference evidence="2" key="1">
    <citation type="submission" date="2022-11" db="UniProtKB">
        <authorList>
            <consortium name="WormBaseParasite"/>
        </authorList>
    </citation>
    <scope>IDENTIFICATION</scope>
</reference>
<keyword evidence="1" id="KW-1185">Reference proteome</keyword>
<evidence type="ECO:0000313" key="2">
    <source>
        <dbReference type="WBParaSite" id="jg25424"/>
    </source>
</evidence>